<dbReference type="InterPro" id="IPR002937">
    <property type="entry name" value="Amino_oxidase"/>
</dbReference>
<evidence type="ECO:0000259" key="4">
    <source>
        <dbReference type="Pfam" id="PF01593"/>
    </source>
</evidence>
<evidence type="ECO:0000313" key="6">
    <source>
        <dbReference type="Proteomes" id="UP000558192"/>
    </source>
</evidence>
<dbReference type="RefSeq" id="WP_168070413.1">
    <property type="nucleotide sequence ID" value="NZ_JAATJC010000001.1"/>
</dbReference>
<dbReference type="PANTHER" id="PTHR10668:SF103">
    <property type="entry name" value="PYRIDINE NUCLEOTIDE-DISULFIDE OXIDOREDUCTASE DOMAIN-CONTAINING PROTEIN 2"/>
    <property type="match status" value="1"/>
</dbReference>
<protein>
    <recommendedName>
        <fullName evidence="3">Pyridine nucleotide-disulfide oxidoreductase domain-containing protein 2</fullName>
    </recommendedName>
</protein>
<dbReference type="PANTHER" id="PTHR10668">
    <property type="entry name" value="PHYTOENE DEHYDROGENASE"/>
    <property type="match status" value="1"/>
</dbReference>
<evidence type="ECO:0000256" key="1">
    <source>
        <dbReference type="ARBA" id="ARBA00037217"/>
    </source>
</evidence>
<evidence type="ECO:0000256" key="2">
    <source>
        <dbReference type="ARBA" id="ARBA00038825"/>
    </source>
</evidence>
<dbReference type="GO" id="GO:0016491">
    <property type="term" value="F:oxidoreductase activity"/>
    <property type="evidence" value="ECO:0007669"/>
    <property type="project" value="InterPro"/>
</dbReference>
<comment type="subunit">
    <text evidence="2">Interacts with COX5B; this interaction may contribute to localize PYROXD2 to the inner face of the inner mitochondrial membrane.</text>
</comment>
<sequence>MSYDAIIIGAGHNGLVCSFYLAKKGLKVLLLESQSQVGGAAVTDEFLPGFRNSAASYTVSLLQPKVIRDLDLARHGLKVVLRKIDNFLPGEHGDYLLSGRGGLTRAEIARHHAGDGPAYDRYMAELDTIVPLLRKWVMKAPPEAGAGFRGLPSLLSLGRDLAGFSTDQVRTVHDFTTRSAGDILDRFFTGDLAKALFGFDGVVGNFASPYTPGTAYVLLHHLFGEAAGVPGAWGHAIGGMGAITRAMASAAREAGVDIILNSPAEEIIVDRGRAVGVVANGKAWRAPQVIAGLNPRLLFDKLVPRGAVPEPVHRHMTDWACESATFRMNVALSELPRFTVKPEAGDHLTGGIILAPSLAYMDRAYDDAKRDGWSKRPIVEMLIPSTLDPSLAPEGKHVASLFCQHFRYQLPGKLHWDKLRDKVADHVIATVDAAAPGFARSVIGRQIHSPLDLERRFGLVGGDIFHGKMGLDQLFSARPMIGAADYRLPLPGLYLCGSGAHPGGGVTGAPGHNAAQAVLADRKPWRRRA</sequence>
<dbReference type="InterPro" id="IPR036188">
    <property type="entry name" value="FAD/NAD-bd_sf"/>
</dbReference>
<organism evidence="5 6">
    <name type="scientific">Sphingomonas kaistensis</name>
    <dbReference type="NCBI Taxonomy" id="298708"/>
    <lineage>
        <taxon>Bacteria</taxon>
        <taxon>Pseudomonadati</taxon>
        <taxon>Pseudomonadota</taxon>
        <taxon>Alphaproteobacteria</taxon>
        <taxon>Sphingomonadales</taxon>
        <taxon>Sphingomonadaceae</taxon>
        <taxon>Sphingomonas</taxon>
    </lineage>
</organism>
<comment type="function">
    <text evidence="1">Probable oxidoreductase that may play a role as regulator of mitochondrial function.</text>
</comment>
<evidence type="ECO:0000313" key="5">
    <source>
        <dbReference type="EMBL" id="NJC06915.1"/>
    </source>
</evidence>
<dbReference type="EMBL" id="JAATJC010000001">
    <property type="protein sequence ID" value="NJC06915.1"/>
    <property type="molecule type" value="Genomic_DNA"/>
</dbReference>
<proteinExistence type="predicted"/>
<dbReference type="Gene3D" id="3.50.50.60">
    <property type="entry name" value="FAD/NAD(P)-binding domain"/>
    <property type="match status" value="2"/>
</dbReference>
<reference evidence="5 6" key="1">
    <citation type="submission" date="2020-03" db="EMBL/GenBank/DDBJ databases">
        <title>Genomic Encyclopedia of Type Strains, Phase IV (KMG-IV): sequencing the most valuable type-strain genomes for metagenomic binning, comparative biology and taxonomic classification.</title>
        <authorList>
            <person name="Goeker M."/>
        </authorList>
    </citation>
    <scope>NUCLEOTIDE SEQUENCE [LARGE SCALE GENOMIC DNA]</scope>
    <source>
        <strain evidence="5 6">DSM 16846</strain>
    </source>
</reference>
<comment type="caution">
    <text evidence="5">The sequence shown here is derived from an EMBL/GenBank/DDBJ whole genome shotgun (WGS) entry which is preliminary data.</text>
</comment>
<name>A0A7X5Y8R5_9SPHN</name>
<gene>
    <name evidence="5" type="ORF">GGQ97_002708</name>
</gene>
<feature type="domain" description="Amine oxidase" evidence="4">
    <location>
        <begin position="14"/>
        <end position="315"/>
    </location>
</feature>
<dbReference type="SUPFAM" id="SSF51905">
    <property type="entry name" value="FAD/NAD(P)-binding domain"/>
    <property type="match status" value="1"/>
</dbReference>
<dbReference type="Proteomes" id="UP000558192">
    <property type="component" value="Unassembled WGS sequence"/>
</dbReference>
<dbReference type="Pfam" id="PF01593">
    <property type="entry name" value="Amino_oxidase"/>
    <property type="match status" value="1"/>
</dbReference>
<accession>A0A7X5Y8R5</accession>
<dbReference type="AlphaFoldDB" id="A0A7X5Y8R5"/>
<evidence type="ECO:0000256" key="3">
    <source>
        <dbReference type="ARBA" id="ARBA00040298"/>
    </source>
</evidence>
<keyword evidence="6" id="KW-1185">Reference proteome</keyword>